<dbReference type="HOGENOM" id="CLU_083287_27_3_4"/>
<keyword evidence="2" id="KW-0238">DNA-binding</keyword>
<evidence type="ECO:0000256" key="1">
    <source>
        <dbReference type="ARBA" id="ARBA00023015"/>
    </source>
</evidence>
<dbReference type="InterPro" id="IPR000835">
    <property type="entry name" value="HTH_MarR-typ"/>
</dbReference>
<keyword evidence="6" id="KW-1185">Reference proteome</keyword>
<evidence type="ECO:0000256" key="2">
    <source>
        <dbReference type="ARBA" id="ARBA00023125"/>
    </source>
</evidence>
<dbReference type="AlphaFoldDB" id="B2AHX3"/>
<dbReference type="KEGG" id="cti:RALTA_B0172"/>
<gene>
    <name evidence="5" type="ordered locus">RALTA_B0172</name>
</gene>
<organism evidence="5 6">
    <name type="scientific">Cupriavidus taiwanensis (strain DSM 17343 / BCRC 17206 / CCUG 44338 / CIP 107171 / LMG 19424 / R1)</name>
    <name type="common">Ralstonia taiwanensis (strain LMG 19424)</name>
    <dbReference type="NCBI Taxonomy" id="977880"/>
    <lineage>
        <taxon>Bacteria</taxon>
        <taxon>Pseudomonadati</taxon>
        <taxon>Pseudomonadota</taxon>
        <taxon>Betaproteobacteria</taxon>
        <taxon>Burkholderiales</taxon>
        <taxon>Burkholderiaceae</taxon>
        <taxon>Cupriavidus</taxon>
    </lineage>
</organism>
<protein>
    <submittedName>
        <fullName evidence="5">Transcriptional Regulator, MarR family</fullName>
    </submittedName>
</protein>
<dbReference type="SMART" id="SM00347">
    <property type="entry name" value="HTH_MARR"/>
    <property type="match status" value="1"/>
</dbReference>
<dbReference type="PANTHER" id="PTHR33164:SF43">
    <property type="entry name" value="HTH-TYPE TRANSCRIPTIONAL REPRESSOR YETL"/>
    <property type="match status" value="1"/>
</dbReference>
<evidence type="ECO:0000313" key="6">
    <source>
        <dbReference type="Proteomes" id="UP000001692"/>
    </source>
</evidence>
<keyword evidence="3" id="KW-0804">Transcription</keyword>
<evidence type="ECO:0000256" key="3">
    <source>
        <dbReference type="ARBA" id="ARBA00023163"/>
    </source>
</evidence>
<dbReference type="GO" id="GO:0003700">
    <property type="term" value="F:DNA-binding transcription factor activity"/>
    <property type="evidence" value="ECO:0007669"/>
    <property type="project" value="InterPro"/>
</dbReference>
<dbReference type="InterPro" id="IPR036388">
    <property type="entry name" value="WH-like_DNA-bd_sf"/>
</dbReference>
<dbReference type="eggNOG" id="COG1846">
    <property type="taxonomic scope" value="Bacteria"/>
</dbReference>
<keyword evidence="1" id="KW-0805">Transcription regulation</keyword>
<name>B2AHX3_CUPTR</name>
<proteinExistence type="predicted"/>
<accession>B2AHX3</accession>
<dbReference type="GO" id="GO:0006950">
    <property type="term" value="P:response to stress"/>
    <property type="evidence" value="ECO:0007669"/>
    <property type="project" value="TreeGrafter"/>
</dbReference>
<dbReference type="PRINTS" id="PR00598">
    <property type="entry name" value="HTHMARR"/>
</dbReference>
<dbReference type="Pfam" id="PF12802">
    <property type="entry name" value="MarR_2"/>
    <property type="match status" value="1"/>
</dbReference>
<dbReference type="InterPro" id="IPR039422">
    <property type="entry name" value="MarR/SlyA-like"/>
</dbReference>
<dbReference type="InterPro" id="IPR023187">
    <property type="entry name" value="Tscrpt_reg_MarR-type_CS"/>
</dbReference>
<dbReference type="GO" id="GO:0003677">
    <property type="term" value="F:DNA binding"/>
    <property type="evidence" value="ECO:0007669"/>
    <property type="project" value="UniProtKB-KW"/>
</dbReference>
<dbReference type="PANTHER" id="PTHR33164">
    <property type="entry name" value="TRANSCRIPTIONAL REGULATOR, MARR FAMILY"/>
    <property type="match status" value="1"/>
</dbReference>
<feature type="domain" description="HTH marR-type" evidence="4">
    <location>
        <begin position="29"/>
        <end position="170"/>
    </location>
</feature>
<dbReference type="EMBL" id="CU633750">
    <property type="protein sequence ID" value="CAP63372.1"/>
    <property type="molecule type" value="Genomic_DNA"/>
</dbReference>
<dbReference type="Proteomes" id="UP000001692">
    <property type="component" value="Chromosome 2"/>
</dbReference>
<dbReference type="PROSITE" id="PS50995">
    <property type="entry name" value="HTH_MARR_2"/>
    <property type="match status" value="1"/>
</dbReference>
<reference evidence="5 6" key="1">
    <citation type="journal article" date="2008" name="Genome Res.">
        <title>Genome sequence of the beta-rhizobium Cupriavidus taiwanensis and comparative genomics of rhizobia.</title>
        <authorList>
            <person name="Amadou C."/>
            <person name="Pascal G."/>
            <person name="Mangenot S."/>
            <person name="Glew M."/>
            <person name="Bontemps C."/>
            <person name="Capela D."/>
            <person name="Carrere S."/>
            <person name="Cruveiller S."/>
            <person name="Dossat C."/>
            <person name="Lajus A."/>
            <person name="Marchetti M."/>
            <person name="Poinsot V."/>
            <person name="Rouy Z."/>
            <person name="Servin B."/>
            <person name="Saad M."/>
            <person name="Schenowitz C."/>
            <person name="Barbe V."/>
            <person name="Batut J."/>
            <person name="Medigue C."/>
            <person name="Masson-Boivin C."/>
        </authorList>
    </citation>
    <scope>NUCLEOTIDE SEQUENCE [LARGE SCALE GENOMIC DNA]</scope>
    <source>
        <strain evidence="6">DSM 17343 / BCRC 17206 / CCUG 44338 / CIP 107171 / LMG 19424 / R1</strain>
    </source>
</reference>
<evidence type="ECO:0000259" key="4">
    <source>
        <dbReference type="PROSITE" id="PS50995"/>
    </source>
</evidence>
<dbReference type="InterPro" id="IPR036390">
    <property type="entry name" value="WH_DNA-bd_sf"/>
</dbReference>
<sequence>MLSIRRPAMSFEQRIDRFCASHPEAPRDLILASRLLLRTARLLRGHIDQALAPFELDMSQYLVLSMLAADEGEPSMPSELGATLDATRTQMTRLLDGLETRGLLRRRASASDRRSLELSLTPAGRRLLERAAPAVHGAYGAAWAPLGASGLASATRTLSVLHQTLETLQP</sequence>
<dbReference type="PROSITE" id="PS01117">
    <property type="entry name" value="HTH_MARR_1"/>
    <property type="match status" value="1"/>
</dbReference>
<evidence type="ECO:0000313" key="5">
    <source>
        <dbReference type="EMBL" id="CAP63372.1"/>
    </source>
</evidence>
<dbReference type="Gene3D" id="1.10.10.10">
    <property type="entry name" value="Winged helix-like DNA-binding domain superfamily/Winged helix DNA-binding domain"/>
    <property type="match status" value="1"/>
</dbReference>
<dbReference type="SUPFAM" id="SSF46785">
    <property type="entry name" value="Winged helix' DNA-binding domain"/>
    <property type="match status" value="1"/>
</dbReference>